<accession>A0A330L701</accession>
<evidence type="ECO:0000313" key="2">
    <source>
        <dbReference type="Proteomes" id="UP000248168"/>
    </source>
</evidence>
<gene>
    <name evidence="1" type="ORF">NITLEN_20582</name>
</gene>
<proteinExistence type="predicted"/>
<dbReference type="InterPro" id="IPR017853">
    <property type="entry name" value="GH"/>
</dbReference>
<name>A0A330L701_9BACT</name>
<dbReference type="AlphaFoldDB" id="A0A330L701"/>
<keyword evidence="2" id="KW-1185">Reference proteome</keyword>
<organism evidence="1 2">
    <name type="scientific">Nitrospira lenta</name>
    <dbReference type="NCBI Taxonomy" id="1436998"/>
    <lineage>
        <taxon>Bacteria</taxon>
        <taxon>Pseudomonadati</taxon>
        <taxon>Nitrospirota</taxon>
        <taxon>Nitrospiria</taxon>
        <taxon>Nitrospirales</taxon>
        <taxon>Nitrospiraceae</taxon>
        <taxon>Nitrospira</taxon>
    </lineage>
</organism>
<dbReference type="Proteomes" id="UP000248168">
    <property type="component" value="Unassembled WGS sequence"/>
</dbReference>
<dbReference type="EMBL" id="OUNR01000012">
    <property type="protein sequence ID" value="SPP64942.1"/>
    <property type="molecule type" value="Genomic_DNA"/>
</dbReference>
<dbReference type="SUPFAM" id="SSF51445">
    <property type="entry name" value="(Trans)glycosidases"/>
    <property type="match status" value="1"/>
</dbReference>
<reference evidence="2" key="1">
    <citation type="submission" date="2018-04" db="EMBL/GenBank/DDBJ databases">
        <authorList>
            <person name="Lucker S."/>
            <person name="Sakoula D."/>
        </authorList>
    </citation>
    <scope>NUCLEOTIDE SEQUENCE [LARGE SCALE GENOMIC DNA]</scope>
</reference>
<protein>
    <submittedName>
        <fullName evidence="1">Uncharacterized protein</fullName>
    </submittedName>
</protein>
<evidence type="ECO:0000313" key="1">
    <source>
        <dbReference type="EMBL" id="SPP64942.1"/>
    </source>
</evidence>
<dbReference type="InParanoid" id="A0A330L701"/>
<sequence>MGSSARWWTWTLVVVSVAALPVQGYADDVSVPLSMLIPPAVSEIELSYVGERTTPVVTLSGPPAAVPSLPYRPFEPILDLRGGFGDARVFGSCQDRKPRSQDGIDLQRAAGSGLRCGRRIPLHQAEIAVDLLSYETLRIRGHATGRVVVALEDRAAGRREDNLPLATVTGPFDLTLSLKEIGRKLDLRSLTALVVSTEAAGAHIVFDQIEAAQPSVRPARPAEIGFWVWTYREAIRDPDALLATCRSQRCSRVLIQMPSQADDDALWRHYARLLMTLQEAGIAAFALDGYPEAIQEPHRLADKIQRLLALMKPGGLSGIQLDIEPYLLPGFLQEEAQLRRYIETIDTLKDVIGGRVRLSMVIPFWLASPTLAGRPLAYAVMDRVDEVAVMSYRTDLDEVQDIAEDILRYGDLVGTRVWLAVETTPLPVEQHVVLRREPDSARADAMLDYDRRLLQWMPPAGGGGLNLSARREWFRIHHRFTVRPERLTFAGRSRAEVSAAVTRIVDMTAHSSFSGVIIHDIDGFRALVESGGKGDSRRE</sequence>